<feature type="non-terminal residue" evidence="2">
    <location>
        <position position="69"/>
    </location>
</feature>
<organism evidence="2">
    <name type="scientific">marine metagenome</name>
    <dbReference type="NCBI Taxonomy" id="408172"/>
    <lineage>
        <taxon>unclassified sequences</taxon>
        <taxon>metagenomes</taxon>
        <taxon>ecological metagenomes</taxon>
    </lineage>
</organism>
<dbReference type="InterPro" id="IPR029044">
    <property type="entry name" value="Nucleotide-diphossugar_trans"/>
</dbReference>
<feature type="domain" description="MobA-like NTP transferase" evidence="1">
    <location>
        <begin position="6"/>
        <end position="60"/>
    </location>
</feature>
<proteinExistence type="predicted"/>
<name>A0A382CZN5_9ZZZZ</name>
<evidence type="ECO:0000259" key="1">
    <source>
        <dbReference type="Pfam" id="PF12804"/>
    </source>
</evidence>
<dbReference type="EMBL" id="UINC01036955">
    <property type="protein sequence ID" value="SVB31706.1"/>
    <property type="molecule type" value="Genomic_DNA"/>
</dbReference>
<dbReference type="PANTHER" id="PTHR42883">
    <property type="entry name" value="GLUCOSE-1-PHOSPHATE THYMIDYLTRANSFERASE"/>
    <property type="match status" value="1"/>
</dbReference>
<reference evidence="2" key="1">
    <citation type="submission" date="2018-05" db="EMBL/GenBank/DDBJ databases">
        <authorList>
            <person name="Lanie J.A."/>
            <person name="Ng W.-L."/>
            <person name="Kazmierczak K.M."/>
            <person name="Andrzejewski T.M."/>
            <person name="Davidsen T.M."/>
            <person name="Wayne K.J."/>
            <person name="Tettelin H."/>
            <person name="Glass J.I."/>
            <person name="Rusch D."/>
            <person name="Podicherti R."/>
            <person name="Tsui H.-C.T."/>
            <person name="Winkler M.E."/>
        </authorList>
    </citation>
    <scope>NUCLEOTIDE SEQUENCE</scope>
</reference>
<dbReference type="AlphaFoldDB" id="A0A382CZN5"/>
<sequence>MKNWIGVILAAGKGKRMNSEISKPLHEICGKPLIKYTVDTLTKSGISNIIVIVSPTNHDPIKRLLGTRV</sequence>
<accession>A0A382CZN5</accession>
<gene>
    <name evidence="2" type="ORF">METZ01_LOCUS184560</name>
</gene>
<dbReference type="PANTHER" id="PTHR42883:SF2">
    <property type="entry name" value="THYMIDYLYLTRANSFERASE"/>
    <property type="match status" value="1"/>
</dbReference>
<dbReference type="Pfam" id="PF12804">
    <property type="entry name" value="NTP_transf_3"/>
    <property type="match status" value="1"/>
</dbReference>
<dbReference type="InterPro" id="IPR025877">
    <property type="entry name" value="MobA-like_NTP_Trfase"/>
</dbReference>
<dbReference type="GO" id="GO:0016779">
    <property type="term" value="F:nucleotidyltransferase activity"/>
    <property type="evidence" value="ECO:0007669"/>
    <property type="project" value="UniProtKB-ARBA"/>
</dbReference>
<dbReference type="Gene3D" id="3.90.550.10">
    <property type="entry name" value="Spore Coat Polysaccharide Biosynthesis Protein SpsA, Chain A"/>
    <property type="match status" value="1"/>
</dbReference>
<evidence type="ECO:0000313" key="2">
    <source>
        <dbReference type="EMBL" id="SVB31706.1"/>
    </source>
</evidence>
<dbReference type="SUPFAM" id="SSF53448">
    <property type="entry name" value="Nucleotide-diphospho-sugar transferases"/>
    <property type="match status" value="1"/>
</dbReference>
<protein>
    <recommendedName>
        <fullName evidence="1">MobA-like NTP transferase domain-containing protein</fullName>
    </recommendedName>
</protein>